<comment type="caution">
    <text evidence="6">The sequence shown here is derived from an EMBL/GenBank/DDBJ whole genome shotgun (WGS) entry which is preliminary data.</text>
</comment>
<dbReference type="InterPro" id="IPR017872">
    <property type="entry name" value="Pyrmidine_PPase_CS"/>
</dbReference>
<dbReference type="NCBIfam" id="TIGR02645">
    <property type="entry name" value="ARCH_P_rylase"/>
    <property type="match status" value="1"/>
</dbReference>
<keyword evidence="7" id="KW-1185">Reference proteome</keyword>
<dbReference type="AlphaFoldDB" id="V6SH95"/>
<dbReference type="SMART" id="SM00941">
    <property type="entry name" value="PYNP_C"/>
    <property type="match status" value="1"/>
</dbReference>
<dbReference type="InterPro" id="IPR036320">
    <property type="entry name" value="Glycosyl_Trfase_fam3_N_dom_sf"/>
</dbReference>
<name>V6SH95_9FLAO</name>
<organism evidence="6 7">
    <name type="scientific">Flavobacterium limnosediminis JC2902</name>
    <dbReference type="NCBI Taxonomy" id="1341181"/>
    <lineage>
        <taxon>Bacteria</taxon>
        <taxon>Pseudomonadati</taxon>
        <taxon>Bacteroidota</taxon>
        <taxon>Flavobacteriia</taxon>
        <taxon>Flavobacteriales</taxon>
        <taxon>Flavobacteriaceae</taxon>
        <taxon>Flavobacterium</taxon>
    </lineage>
</organism>
<dbReference type="Proteomes" id="UP000018004">
    <property type="component" value="Unassembled WGS sequence"/>
</dbReference>
<dbReference type="Pfam" id="PF00591">
    <property type="entry name" value="Glycos_transf_3"/>
    <property type="match status" value="1"/>
</dbReference>
<sequence length="501" mass="54194">MEHHLLNTLKVKSLGIDTYSENIIFIRSDCHICRSEGFTALTRLVVHHNEKTIIATLNVVHSELLSGNEAGLSDIALERLNVREGDLIAVSHLKPIESLSDVRAKIYHNKINEKAYHKIISDITDGLYSDIEISAFIAGCAGNNMDLDEITWLTKAMIKTGSRLKWNQQVIADKHCVGGLPGNRTTPIIVAIIAASGLTIPKTSSRAITSPAGTADTMETITVVNLSTKKIKDVVNKEGGCFAWGSLAKLSPADDILITVEKALDIDSPGQMIASVLSKKVTAGSTHVLIEIPFGETAKVRTHDEALKLQYYFKAVGDAVKLNVEVLITDGSQPIGKGIGPALEAMDVLSVLRNEKQAPKDLKDKSLVIAGALLELSGKAEKGKGISEAKKILESGKAYEKFQKICLAQGGFKEPGFAKFHINITSETAGIVKSVDNRKLAKIAKLAGAPRDPSAGIYFNAPIGTKIEKGQTLYTIYSELERELQYAVDYLKSVNSIITIV</sequence>
<dbReference type="GO" id="GO:0006213">
    <property type="term" value="P:pyrimidine nucleoside metabolic process"/>
    <property type="evidence" value="ECO:0007669"/>
    <property type="project" value="InterPro"/>
</dbReference>
<dbReference type="SUPFAM" id="SSF54680">
    <property type="entry name" value="Pyrimidine nucleoside phosphorylase C-terminal domain"/>
    <property type="match status" value="1"/>
</dbReference>
<dbReference type="GO" id="GO:0009032">
    <property type="term" value="F:thymidine phosphorylase activity"/>
    <property type="evidence" value="ECO:0007669"/>
    <property type="project" value="UniProtKB-EC"/>
</dbReference>
<accession>V6SH95</accession>
<dbReference type="PANTHER" id="PTHR10515">
    <property type="entry name" value="THYMIDINE PHOSPHORYLASE"/>
    <property type="match status" value="1"/>
</dbReference>
<comment type="catalytic activity">
    <reaction evidence="4">
        <text>thymidine + phosphate = 2-deoxy-alpha-D-ribose 1-phosphate + thymine</text>
        <dbReference type="Rhea" id="RHEA:16037"/>
        <dbReference type="ChEBI" id="CHEBI:17748"/>
        <dbReference type="ChEBI" id="CHEBI:17821"/>
        <dbReference type="ChEBI" id="CHEBI:43474"/>
        <dbReference type="ChEBI" id="CHEBI:57259"/>
        <dbReference type="EC" id="2.4.2.4"/>
    </reaction>
</comment>
<dbReference type="EMBL" id="AVGG01000023">
    <property type="protein sequence ID" value="ESU25819.1"/>
    <property type="molecule type" value="Genomic_DNA"/>
</dbReference>
<protein>
    <recommendedName>
        <fullName evidence="1">thymidine phosphorylase</fullName>
        <ecNumber evidence="1">2.4.2.4</ecNumber>
    </recommendedName>
</protein>
<dbReference type="OrthoDB" id="341217at2"/>
<dbReference type="InterPro" id="IPR000312">
    <property type="entry name" value="Glycosyl_Trfase_fam3"/>
</dbReference>
<dbReference type="InterPro" id="IPR035902">
    <property type="entry name" value="Nuc_phospho_transferase"/>
</dbReference>
<dbReference type="InterPro" id="IPR017459">
    <property type="entry name" value="Glycosyl_Trfase_fam3_N_dom"/>
</dbReference>
<dbReference type="STRING" id="1341181.FLJC2902T_30110"/>
<dbReference type="PROSITE" id="PS00647">
    <property type="entry name" value="THYMID_PHOSPHORYLASE"/>
    <property type="match status" value="1"/>
</dbReference>
<evidence type="ECO:0000256" key="3">
    <source>
        <dbReference type="ARBA" id="ARBA00022679"/>
    </source>
</evidence>
<evidence type="ECO:0000313" key="6">
    <source>
        <dbReference type="EMBL" id="ESU25819.1"/>
    </source>
</evidence>
<evidence type="ECO:0000259" key="5">
    <source>
        <dbReference type="SMART" id="SM00941"/>
    </source>
</evidence>
<dbReference type="SUPFAM" id="SSF52418">
    <property type="entry name" value="Nucleoside phosphorylase/phosphoribosyltransferase catalytic domain"/>
    <property type="match status" value="1"/>
</dbReference>
<dbReference type="SUPFAM" id="SSF47648">
    <property type="entry name" value="Nucleoside phosphorylase/phosphoribosyltransferase N-terminal domain"/>
    <property type="match status" value="1"/>
</dbReference>
<evidence type="ECO:0000256" key="4">
    <source>
        <dbReference type="ARBA" id="ARBA00048550"/>
    </source>
</evidence>
<dbReference type="GO" id="GO:0006206">
    <property type="term" value="P:pyrimidine nucleobase metabolic process"/>
    <property type="evidence" value="ECO:0007669"/>
    <property type="project" value="InterPro"/>
</dbReference>
<dbReference type="PANTHER" id="PTHR10515:SF0">
    <property type="entry name" value="THYMIDINE PHOSPHORYLASE"/>
    <property type="match status" value="1"/>
</dbReference>
<dbReference type="Pfam" id="PF02885">
    <property type="entry name" value="Glycos_trans_3N"/>
    <property type="match status" value="1"/>
</dbReference>
<dbReference type="InterPro" id="IPR013466">
    <property type="entry name" value="Thymidine/AMP_Pase"/>
</dbReference>
<dbReference type="Pfam" id="PF07831">
    <property type="entry name" value="PYNP_C"/>
    <property type="match status" value="1"/>
</dbReference>
<dbReference type="PIRSF" id="PIRSF000478">
    <property type="entry name" value="TP_PyNP"/>
    <property type="match status" value="1"/>
</dbReference>
<dbReference type="HAMAP" id="MF_00703">
    <property type="entry name" value="Thymid_phosp_2"/>
    <property type="match status" value="1"/>
</dbReference>
<proteinExistence type="inferred from homology"/>
<dbReference type="Gene3D" id="2.40.40.20">
    <property type="match status" value="1"/>
</dbReference>
<dbReference type="InterPro" id="IPR000053">
    <property type="entry name" value="Thymidine/pyrmidine_PPase"/>
</dbReference>
<dbReference type="InterPro" id="IPR028579">
    <property type="entry name" value="Thym_Pase_Put"/>
</dbReference>
<reference evidence="6 7" key="1">
    <citation type="submission" date="2013-08" db="EMBL/GenBank/DDBJ databases">
        <title>Flavobacterium limnosediminis JC2902 genome sequencing.</title>
        <authorList>
            <person name="Lee K."/>
            <person name="Yi H."/>
            <person name="Park S."/>
            <person name="Chun J."/>
        </authorList>
    </citation>
    <scope>NUCLEOTIDE SEQUENCE [LARGE SCALE GENOMIC DNA]</scope>
    <source>
        <strain evidence="6 7">JC2902</strain>
    </source>
</reference>
<dbReference type="PATRIC" id="fig|1341181.4.peg.2961"/>
<dbReference type="GO" id="GO:0005829">
    <property type="term" value="C:cytosol"/>
    <property type="evidence" value="ECO:0007669"/>
    <property type="project" value="TreeGrafter"/>
</dbReference>
<gene>
    <name evidence="6" type="ORF">FLJC2902T_30110</name>
</gene>
<dbReference type="GO" id="GO:0004645">
    <property type="term" value="F:1,4-alpha-oligoglucan phosphorylase activity"/>
    <property type="evidence" value="ECO:0007669"/>
    <property type="project" value="InterPro"/>
</dbReference>
<dbReference type="Gene3D" id="3.90.1170.30">
    <property type="entry name" value="Pyrimidine nucleoside phosphorylase-like, C-terminal domain"/>
    <property type="match status" value="1"/>
</dbReference>
<dbReference type="RefSeq" id="WP_023580549.1">
    <property type="nucleotide sequence ID" value="NZ_AVGG01000023.1"/>
</dbReference>
<evidence type="ECO:0000313" key="7">
    <source>
        <dbReference type="Proteomes" id="UP000018004"/>
    </source>
</evidence>
<feature type="domain" description="Pyrimidine nucleoside phosphorylase C-terminal" evidence="5">
    <location>
        <begin position="431"/>
        <end position="498"/>
    </location>
</feature>
<dbReference type="EC" id="2.4.2.4" evidence="1"/>
<dbReference type="InterPro" id="IPR036566">
    <property type="entry name" value="PYNP-like_C_sf"/>
</dbReference>
<dbReference type="eggNOG" id="COG0213">
    <property type="taxonomic scope" value="Bacteria"/>
</dbReference>
<evidence type="ECO:0000256" key="1">
    <source>
        <dbReference type="ARBA" id="ARBA00011892"/>
    </source>
</evidence>
<keyword evidence="2 6" id="KW-0328">Glycosyltransferase</keyword>
<evidence type="ECO:0000256" key="2">
    <source>
        <dbReference type="ARBA" id="ARBA00022676"/>
    </source>
</evidence>
<dbReference type="InterPro" id="IPR013102">
    <property type="entry name" value="PYNP_C"/>
</dbReference>
<dbReference type="NCBIfam" id="NF003338">
    <property type="entry name" value="PRK04350.1"/>
    <property type="match status" value="1"/>
</dbReference>
<dbReference type="Gene3D" id="3.40.1030.10">
    <property type="entry name" value="Nucleoside phosphorylase/phosphoribosyltransferase catalytic domain"/>
    <property type="match status" value="1"/>
</dbReference>
<dbReference type="Gene3D" id="1.20.970.50">
    <property type="match status" value="1"/>
</dbReference>
<keyword evidence="3 6" id="KW-0808">Transferase</keyword>